<keyword evidence="3" id="KW-1185">Reference proteome</keyword>
<dbReference type="AlphaFoldDB" id="A0A557SYR2"/>
<gene>
    <name evidence="2" type="ORF">NARC_10148</name>
</gene>
<name>A0A557SYR2_9ARCH</name>
<keyword evidence="1" id="KW-1133">Transmembrane helix</keyword>
<sequence>MILNKYQNYSKYKSGLAVPLLIGTVLFFILYFYSRLTSPGVEIFLSDSLYSLAATVMIAYLACLFLFYLSIHKYFFSKSKIENNPVHLLYHLQFPFRATKYKLIFVISSMIYFIFFGFLSNIFIYFLDENTVFSIYPVPPIDHGEDETNGSHKTNHHQNANETESLSTFQDSNIVYPTYKLIICCNYIGYLPMLILQLSESLSILIIPLNLIIGITLAFLVGLNVTLNLFILSKNRAIKMSKRNLFGVVGISTGLFVGCPTCTGSLFYSLVGFSSMVLLSSLNIYQILFVVISIPMLLGSLILMMKILRTTYLNSCQIK</sequence>
<feature type="transmembrane region" description="Helical" evidence="1">
    <location>
        <begin position="49"/>
        <end position="71"/>
    </location>
</feature>
<evidence type="ECO:0000313" key="3">
    <source>
        <dbReference type="Proteomes" id="UP000315289"/>
    </source>
</evidence>
<organism evidence="2 3">
    <name type="scientific">Candidatus Nitrosocosmicus arcticus</name>
    <dbReference type="NCBI Taxonomy" id="2035267"/>
    <lineage>
        <taxon>Archaea</taxon>
        <taxon>Nitrososphaerota</taxon>
        <taxon>Nitrososphaeria</taxon>
        <taxon>Nitrososphaerales</taxon>
        <taxon>Nitrososphaeraceae</taxon>
        <taxon>Candidatus Nitrosocosmicus</taxon>
    </lineage>
</organism>
<keyword evidence="1" id="KW-0472">Membrane</keyword>
<reference evidence="2 3" key="1">
    <citation type="journal article" date="2019" name="Front. Microbiol.">
        <title>Ammonia Oxidation by the Arctic Terrestrial Thaumarchaeote Candidatus Nitrosocosmicus arcticus Is Stimulated by Increasing Temperatures.</title>
        <authorList>
            <person name="Alves R.J.E."/>
            <person name="Kerou M."/>
            <person name="Zappe A."/>
            <person name="Bittner R."/>
            <person name="Abby S.S."/>
            <person name="Schmidt H.A."/>
            <person name="Pfeifer K."/>
            <person name="Schleper C."/>
        </authorList>
    </citation>
    <scope>NUCLEOTIDE SEQUENCE [LARGE SCALE GENOMIC DNA]</scope>
    <source>
        <strain evidence="2 3">Kfb</strain>
    </source>
</reference>
<feature type="transmembrane region" description="Helical" evidence="1">
    <location>
        <begin position="244"/>
        <end position="271"/>
    </location>
</feature>
<accession>A0A557SYR2</accession>
<feature type="transmembrane region" description="Helical" evidence="1">
    <location>
        <begin position="202"/>
        <end position="232"/>
    </location>
</feature>
<feature type="transmembrane region" description="Helical" evidence="1">
    <location>
        <begin position="12"/>
        <end position="34"/>
    </location>
</feature>
<dbReference type="Proteomes" id="UP000315289">
    <property type="component" value="Unassembled WGS sequence"/>
</dbReference>
<evidence type="ECO:0000256" key="1">
    <source>
        <dbReference type="SAM" id="Phobius"/>
    </source>
</evidence>
<feature type="transmembrane region" description="Helical" evidence="1">
    <location>
        <begin position="103"/>
        <end position="127"/>
    </location>
</feature>
<comment type="caution">
    <text evidence="2">The sequence shown here is derived from an EMBL/GenBank/DDBJ whole genome shotgun (WGS) entry which is preliminary data.</text>
</comment>
<feature type="transmembrane region" description="Helical" evidence="1">
    <location>
        <begin position="283"/>
        <end position="304"/>
    </location>
</feature>
<protein>
    <submittedName>
        <fullName evidence="2">Uncharacterized protein</fullName>
    </submittedName>
</protein>
<evidence type="ECO:0000313" key="2">
    <source>
        <dbReference type="EMBL" id="TVP41742.1"/>
    </source>
</evidence>
<dbReference type="EMBL" id="VOAH01000001">
    <property type="protein sequence ID" value="TVP41742.1"/>
    <property type="molecule type" value="Genomic_DNA"/>
</dbReference>
<keyword evidence="1" id="KW-0812">Transmembrane</keyword>
<proteinExistence type="predicted"/>